<dbReference type="InterPro" id="IPR016035">
    <property type="entry name" value="Acyl_Trfase/lysoPLipase"/>
</dbReference>
<dbReference type="InterPro" id="IPR016036">
    <property type="entry name" value="Malonyl_transacylase_ACP-bd"/>
</dbReference>
<evidence type="ECO:0000259" key="3">
    <source>
        <dbReference type="SMART" id="SM00827"/>
    </source>
</evidence>
<accession>A0AAW5K1S0</accession>
<dbReference type="PANTHER" id="PTHR43775">
    <property type="entry name" value="FATTY ACID SYNTHASE"/>
    <property type="match status" value="1"/>
</dbReference>
<dbReference type="Gene3D" id="3.40.366.10">
    <property type="entry name" value="Malonyl-Coenzyme A Acyl Carrier Protein, domain 2"/>
    <property type="match status" value="1"/>
</dbReference>
<dbReference type="InterPro" id="IPR001227">
    <property type="entry name" value="Ac_transferase_dom_sf"/>
</dbReference>
<keyword evidence="4" id="KW-0012">Acyltransferase</keyword>
<keyword evidence="4" id="KW-0808">Transferase</keyword>
<evidence type="ECO:0000313" key="4">
    <source>
        <dbReference type="EMBL" id="MCQ4814392.1"/>
    </source>
</evidence>
<dbReference type="Proteomes" id="UP001205919">
    <property type="component" value="Unassembled WGS sequence"/>
</dbReference>
<dbReference type="InterPro" id="IPR014043">
    <property type="entry name" value="Acyl_transferase_dom"/>
</dbReference>
<dbReference type="Gene3D" id="3.30.70.3290">
    <property type="match status" value="1"/>
</dbReference>
<proteinExistence type="predicted"/>
<dbReference type="SUPFAM" id="SSF52151">
    <property type="entry name" value="FabD/lysophospholipase-like"/>
    <property type="match status" value="1"/>
</dbReference>
<dbReference type="RefSeq" id="WP_256181852.1">
    <property type="nucleotide sequence ID" value="NZ_DBEWVB010000169.1"/>
</dbReference>
<keyword evidence="2" id="KW-0597">Phosphoprotein</keyword>
<comment type="caution">
    <text evidence="4">The sequence shown here is derived from an EMBL/GenBank/DDBJ whole genome shotgun (WGS) entry which is preliminary data.</text>
</comment>
<dbReference type="SUPFAM" id="SSF55048">
    <property type="entry name" value="Probable ACP-binding domain of malonyl-CoA ACP transacylase"/>
    <property type="match status" value="1"/>
</dbReference>
<keyword evidence="1" id="KW-0596">Phosphopantetheine</keyword>
<dbReference type="SMART" id="SM00827">
    <property type="entry name" value="PKS_AT"/>
    <property type="match status" value="1"/>
</dbReference>
<dbReference type="EMBL" id="JANFYT010000015">
    <property type="protein sequence ID" value="MCQ4814392.1"/>
    <property type="molecule type" value="Genomic_DNA"/>
</dbReference>
<dbReference type="GO" id="GO:0005886">
    <property type="term" value="C:plasma membrane"/>
    <property type="evidence" value="ECO:0007669"/>
    <property type="project" value="TreeGrafter"/>
</dbReference>
<dbReference type="Pfam" id="PF00698">
    <property type="entry name" value="Acyl_transf_1"/>
    <property type="match status" value="1"/>
</dbReference>
<keyword evidence="5" id="KW-1185">Reference proteome</keyword>
<name>A0AAW5K1S0_9BACT</name>
<dbReference type="GO" id="GO:0071770">
    <property type="term" value="P:DIM/DIP cell wall layer assembly"/>
    <property type="evidence" value="ECO:0007669"/>
    <property type="project" value="TreeGrafter"/>
</dbReference>
<dbReference type="GO" id="GO:0004312">
    <property type="term" value="F:fatty acid synthase activity"/>
    <property type="evidence" value="ECO:0007669"/>
    <property type="project" value="TreeGrafter"/>
</dbReference>
<evidence type="ECO:0000313" key="5">
    <source>
        <dbReference type="Proteomes" id="UP001205919"/>
    </source>
</evidence>
<organism evidence="4 5">
    <name type="scientific">Cloacibacillus evryensis</name>
    <dbReference type="NCBI Taxonomy" id="508460"/>
    <lineage>
        <taxon>Bacteria</taxon>
        <taxon>Thermotogati</taxon>
        <taxon>Synergistota</taxon>
        <taxon>Synergistia</taxon>
        <taxon>Synergistales</taxon>
        <taxon>Synergistaceae</taxon>
        <taxon>Cloacibacillus</taxon>
    </lineage>
</organism>
<dbReference type="GO" id="GO:0005737">
    <property type="term" value="C:cytoplasm"/>
    <property type="evidence" value="ECO:0007669"/>
    <property type="project" value="TreeGrafter"/>
</dbReference>
<dbReference type="GO" id="GO:0006633">
    <property type="term" value="P:fatty acid biosynthetic process"/>
    <property type="evidence" value="ECO:0007669"/>
    <property type="project" value="TreeGrafter"/>
</dbReference>
<dbReference type="AlphaFoldDB" id="A0AAW5K1S0"/>
<sequence length="417" mass="44819">MEHIKENEVKIYSISANSAAALAARYAELSRRLAAGDDPCGLFDTGKFTNDSHRMAFAASGRTEVTESLKTFRAAAVKGQKLIFAMPGQGSSGPVPIEYLCASMPTFREYIERAQERLTGGGAPSVKELLSRGKACSSMEEQLFIFIFGTAMAMQYCEWGAKPDIVIAHSLGELAAMVVCGMASYEEMLGFVQRRAQIIDALAGAGAMVHVAADIRDTCRVAASYGGKLSVAAVNSRGSAVISGEIKALTAFERELDRLSLPHKRLRVPKAAHSAMMEPALAPIAALDFPSVRDGVYPLYSSVTGAMLSAREAESPAWRVRHCRGTARFDLALAALSAGLGGNGAVAVEFGVHRVLAAAAIKAMPRVKWYGASTMARYHDGRSPEYCFKRGILETLAALWECGRLPRVQSFPHAIYK</sequence>
<dbReference type="InterPro" id="IPR050091">
    <property type="entry name" value="PKS_NRPS_Biosynth_Enz"/>
</dbReference>
<gene>
    <name evidence="4" type="ORF">NE630_08140</name>
</gene>
<evidence type="ECO:0000256" key="2">
    <source>
        <dbReference type="ARBA" id="ARBA00022553"/>
    </source>
</evidence>
<protein>
    <submittedName>
        <fullName evidence="4">Acyltransferase domain-containing protein</fullName>
    </submittedName>
</protein>
<dbReference type="PANTHER" id="PTHR43775:SF37">
    <property type="entry name" value="SI:DKEY-61P9.11"/>
    <property type="match status" value="1"/>
</dbReference>
<reference evidence="4 5" key="1">
    <citation type="submission" date="2022-06" db="EMBL/GenBank/DDBJ databases">
        <title>Isolation of gut microbiota from human fecal samples.</title>
        <authorList>
            <person name="Pamer E.G."/>
            <person name="Barat B."/>
            <person name="Waligurski E."/>
            <person name="Medina S."/>
            <person name="Paddock L."/>
            <person name="Mostad J."/>
        </authorList>
    </citation>
    <scope>NUCLEOTIDE SEQUENCE [LARGE SCALE GENOMIC DNA]</scope>
    <source>
        <strain evidence="4 5">DFI.9.90</strain>
    </source>
</reference>
<feature type="domain" description="Malonyl-CoA:ACP transacylase (MAT)" evidence="3">
    <location>
        <begin position="100"/>
        <end position="378"/>
    </location>
</feature>
<evidence type="ECO:0000256" key="1">
    <source>
        <dbReference type="ARBA" id="ARBA00022450"/>
    </source>
</evidence>